<evidence type="ECO:0000313" key="3">
    <source>
        <dbReference type="EMBL" id="MCP2333916.1"/>
    </source>
</evidence>
<proteinExistence type="predicted"/>
<accession>A0ABT1JP53</accession>
<name>A0ABT1JP53_ACTCY</name>
<evidence type="ECO:0000256" key="2">
    <source>
        <dbReference type="SAM" id="Phobius"/>
    </source>
</evidence>
<gene>
    <name evidence="3" type="ORF">G443_004186</name>
</gene>
<dbReference type="RefSeq" id="WP_026419003.1">
    <property type="nucleotide sequence ID" value="NZ_AUBJ02000001.1"/>
</dbReference>
<organism evidence="3 4">
    <name type="scientific">Actinoalloteichus caeruleus DSM 43889</name>
    <dbReference type="NCBI Taxonomy" id="1120930"/>
    <lineage>
        <taxon>Bacteria</taxon>
        <taxon>Bacillati</taxon>
        <taxon>Actinomycetota</taxon>
        <taxon>Actinomycetes</taxon>
        <taxon>Pseudonocardiales</taxon>
        <taxon>Pseudonocardiaceae</taxon>
        <taxon>Actinoalloteichus</taxon>
        <taxon>Actinoalloteichus cyanogriseus</taxon>
    </lineage>
</organism>
<evidence type="ECO:0000313" key="4">
    <source>
        <dbReference type="Proteomes" id="UP000791080"/>
    </source>
</evidence>
<keyword evidence="2" id="KW-1133">Transmembrane helix</keyword>
<reference evidence="3 4" key="2">
    <citation type="submission" date="2022-06" db="EMBL/GenBank/DDBJ databases">
        <title>Genomic Encyclopedia of Type Strains, Phase I: the one thousand microbial genomes (KMG-I) project.</title>
        <authorList>
            <person name="Kyrpides N."/>
        </authorList>
    </citation>
    <scope>NUCLEOTIDE SEQUENCE [LARGE SCALE GENOMIC DNA]</scope>
    <source>
        <strain evidence="3 4">DSM 43889</strain>
    </source>
</reference>
<feature type="transmembrane region" description="Helical" evidence="2">
    <location>
        <begin position="96"/>
        <end position="113"/>
    </location>
</feature>
<keyword evidence="2" id="KW-0812">Transmembrane</keyword>
<dbReference type="InterPro" id="IPR022062">
    <property type="entry name" value="DUF3618"/>
</dbReference>
<feature type="compositionally biased region" description="Basic and acidic residues" evidence="1">
    <location>
        <begin position="1"/>
        <end position="10"/>
    </location>
</feature>
<comment type="caution">
    <text evidence="3">The sequence shown here is derived from an EMBL/GenBank/DDBJ whole genome shotgun (WGS) entry which is preliminary data.</text>
</comment>
<reference evidence="3 4" key="1">
    <citation type="submission" date="2013-07" db="EMBL/GenBank/DDBJ databases">
        <authorList>
            <consortium name="DOE Joint Genome Institute"/>
            <person name="Reeve W."/>
            <person name="Huntemann M."/>
            <person name="Han J."/>
            <person name="Chen A."/>
            <person name="Kyrpides N."/>
            <person name="Mavromatis K."/>
            <person name="Markowitz V."/>
            <person name="Palaniappan K."/>
            <person name="Ivanova N."/>
            <person name="Schaumberg A."/>
            <person name="Pati A."/>
            <person name="Liolios K."/>
            <person name="Nordberg H.P."/>
            <person name="Cantor M.N."/>
            <person name="Hua S.X."/>
            <person name="Woyke T."/>
        </authorList>
    </citation>
    <scope>NUCLEOTIDE SEQUENCE [LARGE SCALE GENOMIC DNA]</scope>
    <source>
        <strain evidence="3 4">DSM 43889</strain>
    </source>
</reference>
<protein>
    <recommendedName>
        <fullName evidence="5">DUF3618 domain-containing protein</fullName>
    </recommendedName>
</protein>
<dbReference type="Pfam" id="PF12277">
    <property type="entry name" value="DUF3618"/>
    <property type="match status" value="1"/>
</dbReference>
<evidence type="ECO:0000256" key="1">
    <source>
        <dbReference type="SAM" id="MobiDB-lite"/>
    </source>
</evidence>
<sequence>MSHRNGDRQHGGRHTATRGSWADEELRRDIEATEHELADTVADLVDKFDVRGKVSDLTEEKLHSLDQAAARLTEKAPPQVARQLDRGREAIRKRPGATLGWTAAALLVLVALGRRRAHRHHHRAHHGLGHFRHHGPARGRQLDGYEVWEI</sequence>
<feature type="region of interest" description="Disordered" evidence="1">
    <location>
        <begin position="1"/>
        <end position="22"/>
    </location>
</feature>
<dbReference type="EMBL" id="AUBJ02000001">
    <property type="protein sequence ID" value="MCP2333916.1"/>
    <property type="molecule type" value="Genomic_DNA"/>
</dbReference>
<keyword evidence="4" id="KW-1185">Reference proteome</keyword>
<evidence type="ECO:0008006" key="5">
    <source>
        <dbReference type="Google" id="ProtNLM"/>
    </source>
</evidence>
<dbReference type="Proteomes" id="UP000791080">
    <property type="component" value="Unassembled WGS sequence"/>
</dbReference>
<keyword evidence="2" id="KW-0472">Membrane</keyword>